<dbReference type="PANTHER" id="PTHR43109:SF3">
    <property type="entry name" value="DYNEIN AXONEMAL ASSEMBLY FACTOR 8"/>
    <property type="match status" value="1"/>
</dbReference>
<dbReference type="Gene3D" id="3.30.70.141">
    <property type="entry name" value="Nucleoside diphosphate kinase-like domain"/>
    <property type="match status" value="1"/>
</dbReference>
<evidence type="ECO:0000256" key="2">
    <source>
        <dbReference type="ARBA" id="ARBA00022490"/>
    </source>
</evidence>
<reference evidence="3" key="1">
    <citation type="submission" date="2023-10" db="EMBL/GenBank/DDBJ databases">
        <authorList>
            <person name="Chen Y."/>
            <person name="Shah S."/>
            <person name="Dougan E. K."/>
            <person name="Thang M."/>
            <person name="Chan C."/>
        </authorList>
    </citation>
    <scope>NUCLEOTIDE SEQUENCE [LARGE SCALE GENOMIC DNA]</scope>
</reference>
<evidence type="ECO:0000313" key="4">
    <source>
        <dbReference type="Proteomes" id="UP001189429"/>
    </source>
</evidence>
<dbReference type="EMBL" id="CAUYUJ010013980">
    <property type="protein sequence ID" value="CAK0837009.1"/>
    <property type="molecule type" value="Genomic_DNA"/>
</dbReference>
<dbReference type="PANTHER" id="PTHR43109">
    <property type="entry name" value="NUCLEOSIDE DIPHOSPHATE KINASE 7"/>
    <property type="match status" value="1"/>
</dbReference>
<keyword evidence="4" id="KW-1185">Reference proteome</keyword>
<accession>A0ABN9SWY0</accession>
<comment type="caution">
    <text evidence="3">The sequence shown here is derived from an EMBL/GenBank/DDBJ whole genome shotgun (WGS) entry which is preliminary data.</text>
</comment>
<name>A0ABN9SWY0_9DINO</name>
<proteinExistence type="predicted"/>
<dbReference type="SUPFAM" id="SSF54919">
    <property type="entry name" value="Nucleoside diphosphate kinase, NDK"/>
    <property type="match status" value="1"/>
</dbReference>
<evidence type="ECO:0000256" key="1">
    <source>
        <dbReference type="ARBA" id="ARBA00004496"/>
    </source>
</evidence>
<sequence>MEALTKGIQAAMEKRMQSATKDISELLSSSGDINQNIKDCLSRQDSPLPIMTVLQMNLAKAEKGSQQEKALSYIFNVMNQELLQKKVPTVLKVLSTLLATPEAPVRRKVLKDHLAAMEAEGHRVEADLSSAIVELVREAEVQFTGQNVETPQRVETLELIRRTAIDAGVVIAEVYGDEDSFLEQDMFTNELGPLFEALSRTLRGRDVPAMARGRGGGLPACPSEDQRQAVAALHRRGLAEGLLLLGAGDLEGPLAAAAEAHAAAALVLVRRSAVGTEERLPSGRSLWEVLVGPLPEPAAALAFRRPLALWALDAEPGPGSDAAAAACEETVCIALSPGPEAGGSEAAVAAAMAELQEDGLAVVGLRLAFPDQAAAQAAASVSLRSAVRPGRAVLLLAVRGPHALCVWRSLLGPVDPQLARRTDPASLNARFGGVGRGEAVAFTPPSSSSRALVDVIWGFGGRVDAGSPALPTRPAHAIFLAQPRTYSLELSGQLSFGAAGSVLSGMLFRMGHVVSLTADAAAGTFLATGVREGGSAFAGSCVRLLAAPPADASELAATSPVARRRPVDAIGVAAVPREPPHGLGLALNAAPPPATGPEAEEACRLGDPEPLVLGIRPRGAAAAALLLREVCDDLFAKFGPDGGQSPGSQEARPPGLSAGCGVDLLGVRLFDSRSLADAAAGAGPGAQRALDAGLAALRGFRSFAQVVRRAGDAASDCWWAAAEAGGPAVLLCLRGEGLIERFRSFFAREWKLSAVANGDILFSPDLRAARQARHAFFAGQGRGPVAPTFPPSDLRCPQRFEGAPAREAVPQLTAAVLLPPTVDAALFRVLTAVEQHGFALVAAVASGGLSRPTARLLFDQEVEDGHLEAGDLDAFGAAAGCGAEGPDAEGSFRCVWLLLSRPCAVKRLAQLCGHGDPAVNQRHLYASLRSGRERVQNGIRCATSRASAEALLGTLGDELGAHVAPPGHPGDRRLGVEECERTPECSLVAVALADGSEVAVAHVLRELHVAATGRGLALVGLRALGAGLGPASAVWPGLRGSLPQLLGSWRDARPSAAGVAERARDGGPFLLAVCEGPRCVDHARAALAAVVEAAQGPAGGLEHYASATPGEGAADVAHLFGELFGAKHYVVAGAV</sequence>
<evidence type="ECO:0000313" key="3">
    <source>
        <dbReference type="EMBL" id="CAK0837009.1"/>
    </source>
</evidence>
<comment type="subcellular location">
    <subcellularLocation>
        <location evidence="1">Cytoplasm</location>
    </subcellularLocation>
</comment>
<keyword evidence="2" id="KW-0963">Cytoplasm</keyword>
<dbReference type="Proteomes" id="UP001189429">
    <property type="component" value="Unassembled WGS sequence"/>
</dbReference>
<protein>
    <submittedName>
        <fullName evidence="3">Uncharacterized protein</fullName>
    </submittedName>
</protein>
<organism evidence="3 4">
    <name type="scientific">Prorocentrum cordatum</name>
    <dbReference type="NCBI Taxonomy" id="2364126"/>
    <lineage>
        <taxon>Eukaryota</taxon>
        <taxon>Sar</taxon>
        <taxon>Alveolata</taxon>
        <taxon>Dinophyceae</taxon>
        <taxon>Prorocentrales</taxon>
        <taxon>Prorocentraceae</taxon>
        <taxon>Prorocentrum</taxon>
    </lineage>
</organism>
<gene>
    <name evidence="3" type="ORF">PCOR1329_LOCUS33333</name>
</gene>
<dbReference type="InterPro" id="IPR036850">
    <property type="entry name" value="NDK-like_dom_sf"/>
</dbReference>